<dbReference type="CDD" id="cd06170">
    <property type="entry name" value="LuxR_C_like"/>
    <property type="match status" value="1"/>
</dbReference>
<dbReference type="InterPro" id="IPR036388">
    <property type="entry name" value="WH-like_DNA-bd_sf"/>
</dbReference>
<proteinExistence type="predicted"/>
<dbReference type="SUPFAM" id="SSF46894">
    <property type="entry name" value="C-terminal effector domain of the bipartite response regulators"/>
    <property type="match status" value="1"/>
</dbReference>
<dbReference type="Pfam" id="PF13191">
    <property type="entry name" value="AAA_16"/>
    <property type="match status" value="1"/>
</dbReference>
<evidence type="ECO:0000259" key="3">
    <source>
        <dbReference type="PROSITE" id="PS50043"/>
    </source>
</evidence>
<dbReference type="GO" id="GO:0004016">
    <property type="term" value="F:adenylate cyclase activity"/>
    <property type="evidence" value="ECO:0007669"/>
    <property type="project" value="TreeGrafter"/>
</dbReference>
<name>A0A365HC48_9ACTN</name>
<gene>
    <name evidence="4" type="ORF">DPM19_00305</name>
</gene>
<dbReference type="PROSITE" id="PS00622">
    <property type="entry name" value="HTH_LUXR_1"/>
    <property type="match status" value="1"/>
</dbReference>
<dbReference type="EMBL" id="QLYX01000001">
    <property type="protein sequence ID" value="RAY16667.1"/>
    <property type="molecule type" value="Genomic_DNA"/>
</dbReference>
<dbReference type="SUPFAM" id="SSF48452">
    <property type="entry name" value="TPR-like"/>
    <property type="match status" value="1"/>
</dbReference>
<evidence type="ECO:0000256" key="2">
    <source>
        <dbReference type="ARBA" id="ARBA00022840"/>
    </source>
</evidence>
<reference evidence="4 5" key="1">
    <citation type="submission" date="2018-06" db="EMBL/GenBank/DDBJ databases">
        <title>Actinomadura craniellae sp. nov. isolated from marine sponge Craniella sp.</title>
        <authorList>
            <person name="Li L."/>
            <person name="Xu Q.H."/>
            <person name="Lin H.W."/>
            <person name="Lu Y.H."/>
        </authorList>
    </citation>
    <scope>NUCLEOTIDE SEQUENCE [LARGE SCALE GENOMIC DNA]</scope>
    <source>
        <strain evidence="4 5">LHW63021</strain>
    </source>
</reference>
<dbReference type="GO" id="GO:0005737">
    <property type="term" value="C:cytoplasm"/>
    <property type="evidence" value="ECO:0007669"/>
    <property type="project" value="TreeGrafter"/>
</dbReference>
<dbReference type="PRINTS" id="PR00038">
    <property type="entry name" value="HTHLUXR"/>
</dbReference>
<protein>
    <submittedName>
        <fullName evidence="4">LuxR family transcriptional regulator</fullName>
    </submittedName>
</protein>
<dbReference type="InterPro" id="IPR011990">
    <property type="entry name" value="TPR-like_helical_dom_sf"/>
</dbReference>
<organism evidence="4 5">
    <name type="scientific">Actinomadura craniellae</name>
    <dbReference type="NCBI Taxonomy" id="2231787"/>
    <lineage>
        <taxon>Bacteria</taxon>
        <taxon>Bacillati</taxon>
        <taxon>Actinomycetota</taxon>
        <taxon>Actinomycetes</taxon>
        <taxon>Streptosporangiales</taxon>
        <taxon>Thermomonosporaceae</taxon>
        <taxon>Actinomadura</taxon>
    </lineage>
</organism>
<feature type="domain" description="HTH luxR-type" evidence="3">
    <location>
        <begin position="914"/>
        <end position="979"/>
    </location>
</feature>
<dbReference type="PANTHER" id="PTHR16305">
    <property type="entry name" value="TESTICULAR SOLUBLE ADENYLYL CYCLASE"/>
    <property type="match status" value="1"/>
</dbReference>
<dbReference type="RefSeq" id="WP_111862719.1">
    <property type="nucleotide sequence ID" value="NZ_QLYX01000001.1"/>
</dbReference>
<dbReference type="SMART" id="SM00421">
    <property type="entry name" value="HTH_LUXR"/>
    <property type="match status" value="1"/>
</dbReference>
<sequence length="981" mass="103032">MTDRFCGNPGRESLWGVVVSRTDRRTEDLPPGPAPLVGRRDALDTFEQALDTVGDGGFRFLALVGEPGAGKTRLLIELSAAASGRKLPALAGRAAEFEQDMPFGVVIDAIDDHLEESAPDLGPGATRLLGSVFPALSAPADPAPDSVADSTSLARYRLFRTVRQLLEELAGPSGLVVILDDLHWADDTSVELIDHLVRHPPRAGVLLAVSYRPAQASPRLATLVEAAGPVGVQVPVRPLTEAEAAELLGPKVSRARVRALFEASGGNPFYLEALARMDGPGSPDGMTGEGELPGPVRAALQVELSGLPPAALKVAQAAAVTADEFEPALAAVAAEVTEDAALAALDELVARDVVRPAGGRFRFRHPLVRHAAYESAAAGWRVGVHARVAAHLAELGVPATVRARHVEGSARFGDAGAILTLVEAAGALAPRAPTTAARWLKAALKLMPDDVPERVELLLKLAQAQALGGQLEEGVQTARDVLSRLPLADLDRRARAARLSAMMERLLDRPQKGRALLLAELRQMPDPRSAPAVMLRLRLVADSLMRVDYRAAQAVLDLVPGAVPEWDREGDGWDPSSLPLAIAALRPMPAYAAGAVAAALAHVEAADALLAAAPDAHLAEWMDAVTWLCWAELFMGRYPAALRRLDRALSVARTTGQSYIVTTMLSGQARGYGLQGRLAEAAIAAEEAMEVARMLNSGQALVIALAQRALVASWSGEDADALAYAEEAVRLGGHSTEWWGNQARYAHGVALVNAGRADEGTRALYTACNDFDSPLLDPGSVLSACELLATAEPKQALAHADRAAELAHAMLDTDTGSARLARAHAVQSKDPAAAAEHALAAAAAFTRAGQRVDAGRARLRAGTALAAAGDRARARAELGAAAETFAACGADALHAQAQRERRRLGVRVGGAAGRGTGPHGLSKREFQVAQLVAEGYTNQQVAEKLFLSIRTVETHLSHIFAKLGVGSRVGVVTALGRPDTP</sequence>
<dbReference type="GO" id="GO:0006355">
    <property type="term" value="P:regulation of DNA-templated transcription"/>
    <property type="evidence" value="ECO:0007669"/>
    <property type="project" value="InterPro"/>
</dbReference>
<dbReference type="PANTHER" id="PTHR16305:SF35">
    <property type="entry name" value="TRANSCRIPTIONAL ACTIVATOR DOMAIN"/>
    <property type="match status" value="1"/>
</dbReference>
<dbReference type="Gene3D" id="1.10.10.10">
    <property type="entry name" value="Winged helix-like DNA-binding domain superfamily/Winged helix DNA-binding domain"/>
    <property type="match status" value="1"/>
</dbReference>
<comment type="caution">
    <text evidence="4">The sequence shown here is derived from an EMBL/GenBank/DDBJ whole genome shotgun (WGS) entry which is preliminary data.</text>
</comment>
<dbReference type="InterPro" id="IPR027417">
    <property type="entry name" value="P-loop_NTPase"/>
</dbReference>
<dbReference type="Proteomes" id="UP000251891">
    <property type="component" value="Unassembled WGS sequence"/>
</dbReference>
<keyword evidence="2" id="KW-0067">ATP-binding</keyword>
<dbReference type="GO" id="GO:0003677">
    <property type="term" value="F:DNA binding"/>
    <property type="evidence" value="ECO:0007669"/>
    <property type="project" value="InterPro"/>
</dbReference>
<dbReference type="Pfam" id="PF00196">
    <property type="entry name" value="GerE"/>
    <property type="match status" value="1"/>
</dbReference>
<keyword evidence="5" id="KW-1185">Reference proteome</keyword>
<keyword evidence="1" id="KW-0547">Nucleotide-binding</keyword>
<dbReference type="OrthoDB" id="4500249at2"/>
<dbReference type="GO" id="GO:0005524">
    <property type="term" value="F:ATP binding"/>
    <property type="evidence" value="ECO:0007669"/>
    <property type="project" value="UniProtKB-KW"/>
</dbReference>
<evidence type="ECO:0000313" key="5">
    <source>
        <dbReference type="Proteomes" id="UP000251891"/>
    </source>
</evidence>
<dbReference type="InterPro" id="IPR000792">
    <property type="entry name" value="Tscrpt_reg_LuxR_C"/>
</dbReference>
<accession>A0A365HC48</accession>
<dbReference type="PROSITE" id="PS50043">
    <property type="entry name" value="HTH_LUXR_2"/>
    <property type="match status" value="1"/>
</dbReference>
<dbReference type="AlphaFoldDB" id="A0A365HC48"/>
<evidence type="ECO:0000313" key="4">
    <source>
        <dbReference type="EMBL" id="RAY16667.1"/>
    </source>
</evidence>
<dbReference type="InterPro" id="IPR016032">
    <property type="entry name" value="Sig_transdc_resp-reg_C-effctor"/>
</dbReference>
<dbReference type="Gene3D" id="1.25.40.10">
    <property type="entry name" value="Tetratricopeptide repeat domain"/>
    <property type="match status" value="1"/>
</dbReference>
<dbReference type="SUPFAM" id="SSF52540">
    <property type="entry name" value="P-loop containing nucleoside triphosphate hydrolases"/>
    <property type="match status" value="1"/>
</dbReference>
<dbReference type="InterPro" id="IPR041664">
    <property type="entry name" value="AAA_16"/>
</dbReference>
<evidence type="ECO:0000256" key="1">
    <source>
        <dbReference type="ARBA" id="ARBA00022741"/>
    </source>
</evidence>